<organism evidence="1 2">
    <name type="scientific">Trichinella murrelli</name>
    <dbReference type="NCBI Taxonomy" id="144512"/>
    <lineage>
        <taxon>Eukaryota</taxon>
        <taxon>Metazoa</taxon>
        <taxon>Ecdysozoa</taxon>
        <taxon>Nematoda</taxon>
        <taxon>Enoplea</taxon>
        <taxon>Dorylaimia</taxon>
        <taxon>Trichinellida</taxon>
        <taxon>Trichinellidae</taxon>
        <taxon>Trichinella</taxon>
    </lineage>
</organism>
<evidence type="ECO:0000313" key="2">
    <source>
        <dbReference type="Proteomes" id="UP000055048"/>
    </source>
</evidence>
<name>A0A0V0U8M1_9BILA</name>
<keyword evidence="2" id="KW-1185">Reference proteome</keyword>
<comment type="caution">
    <text evidence="1">The sequence shown here is derived from an EMBL/GenBank/DDBJ whole genome shotgun (WGS) entry which is preliminary data.</text>
</comment>
<proteinExistence type="predicted"/>
<dbReference type="AlphaFoldDB" id="A0A0V0U8M1"/>
<protein>
    <submittedName>
        <fullName evidence="1">Uncharacterized protein</fullName>
    </submittedName>
</protein>
<dbReference type="Proteomes" id="UP000055048">
    <property type="component" value="Unassembled WGS sequence"/>
</dbReference>
<gene>
    <name evidence="1" type="ORF">T05_8997</name>
</gene>
<dbReference type="EMBL" id="JYDJ01000042">
    <property type="protein sequence ID" value="KRX47493.1"/>
    <property type="molecule type" value="Genomic_DNA"/>
</dbReference>
<sequence length="90" mass="10675">MAWTTLIAPVIKDDRSIRIFGDYMHCGKICIKKEGLLQTLIWYRHITSYWSISFGFIMPRRNRLSARHCQRFLDTLLVHLDVVVPNKRNV</sequence>
<evidence type="ECO:0000313" key="1">
    <source>
        <dbReference type="EMBL" id="KRX47493.1"/>
    </source>
</evidence>
<reference evidence="1 2" key="1">
    <citation type="submission" date="2015-01" db="EMBL/GenBank/DDBJ databases">
        <title>Evolution of Trichinella species and genotypes.</title>
        <authorList>
            <person name="Korhonen P.K."/>
            <person name="Edoardo P."/>
            <person name="Giuseppe L.R."/>
            <person name="Gasser R.B."/>
        </authorList>
    </citation>
    <scope>NUCLEOTIDE SEQUENCE [LARGE SCALE GENOMIC DNA]</scope>
    <source>
        <strain evidence="1">ISS417</strain>
    </source>
</reference>
<accession>A0A0V0U8M1</accession>